<dbReference type="EMBL" id="AP022569">
    <property type="protein sequence ID" value="BBX46859.1"/>
    <property type="molecule type" value="Genomic_DNA"/>
</dbReference>
<proteinExistence type="predicted"/>
<dbReference type="AlphaFoldDB" id="A0A7I7KYS2"/>
<organism evidence="1 2">
    <name type="scientific">Mycobacterium cookii</name>
    <dbReference type="NCBI Taxonomy" id="1775"/>
    <lineage>
        <taxon>Bacteria</taxon>
        <taxon>Bacillati</taxon>
        <taxon>Actinomycetota</taxon>
        <taxon>Actinomycetes</taxon>
        <taxon>Mycobacteriales</taxon>
        <taxon>Mycobacteriaceae</taxon>
        <taxon>Mycobacterium</taxon>
    </lineage>
</organism>
<dbReference type="Proteomes" id="UP000465866">
    <property type="component" value="Chromosome"/>
</dbReference>
<dbReference type="KEGG" id="mcoo:MCOO_28740"/>
<keyword evidence="2" id="KW-1185">Reference proteome</keyword>
<protein>
    <submittedName>
        <fullName evidence="1">Uncharacterized protein</fullName>
    </submittedName>
</protein>
<reference evidence="1 2" key="1">
    <citation type="journal article" date="2019" name="Emerg. Microbes Infect.">
        <title>Comprehensive subspecies identification of 175 nontuberculous mycobacteria species based on 7547 genomic profiles.</title>
        <authorList>
            <person name="Matsumoto Y."/>
            <person name="Kinjo T."/>
            <person name="Motooka D."/>
            <person name="Nabeya D."/>
            <person name="Jung N."/>
            <person name="Uechi K."/>
            <person name="Horii T."/>
            <person name="Iida T."/>
            <person name="Fujita J."/>
            <person name="Nakamura S."/>
        </authorList>
    </citation>
    <scope>NUCLEOTIDE SEQUENCE [LARGE SCALE GENOMIC DNA]</scope>
    <source>
        <strain evidence="1 2">JCM 12404</strain>
    </source>
</reference>
<sequence>METVTKSGAAAALGAGGAGGGTAAGAGIGAGTATGTGIACGLSFRAVRAAPPHEATAARVSETIATATAFRSDGPVLVVRLPS</sequence>
<gene>
    <name evidence="1" type="ORF">MCOO_28740</name>
</gene>
<evidence type="ECO:0000313" key="1">
    <source>
        <dbReference type="EMBL" id="BBX46859.1"/>
    </source>
</evidence>
<name>A0A7I7KYS2_9MYCO</name>
<accession>A0A7I7KYS2</accession>
<evidence type="ECO:0000313" key="2">
    <source>
        <dbReference type="Proteomes" id="UP000465866"/>
    </source>
</evidence>